<evidence type="ECO:0000313" key="6">
    <source>
        <dbReference type="EMBL" id="OGZ94975.1"/>
    </source>
</evidence>
<organism evidence="6 7">
    <name type="scientific">Candidatus Sungbacteria bacterium RIFCSPHIGHO2_01_FULL_50_25</name>
    <dbReference type="NCBI Taxonomy" id="1802265"/>
    <lineage>
        <taxon>Bacteria</taxon>
        <taxon>Candidatus Sungiibacteriota</taxon>
    </lineage>
</organism>
<name>A0A1G2K6G8_9BACT</name>
<dbReference type="AlphaFoldDB" id="A0A1G2K6G8"/>
<gene>
    <name evidence="6" type="ORF">A2847_02255</name>
</gene>
<feature type="transmembrane region" description="Helical" evidence="5">
    <location>
        <begin position="62"/>
        <end position="83"/>
    </location>
</feature>
<feature type="transmembrane region" description="Helical" evidence="5">
    <location>
        <begin position="12"/>
        <end position="35"/>
    </location>
</feature>
<feature type="transmembrane region" description="Helical" evidence="5">
    <location>
        <begin position="90"/>
        <end position="111"/>
    </location>
</feature>
<proteinExistence type="predicted"/>
<evidence type="ECO:0000256" key="2">
    <source>
        <dbReference type="ARBA" id="ARBA00022692"/>
    </source>
</evidence>
<dbReference type="InterPro" id="IPR032808">
    <property type="entry name" value="DoxX"/>
</dbReference>
<comment type="caution">
    <text evidence="6">The sequence shown here is derived from an EMBL/GenBank/DDBJ whole genome shotgun (WGS) entry which is preliminary data.</text>
</comment>
<comment type="subcellular location">
    <subcellularLocation>
        <location evidence="1">Membrane</location>
        <topology evidence="1">Multi-pass membrane protein</topology>
    </subcellularLocation>
</comment>
<accession>A0A1G2K6G8</accession>
<dbReference type="EMBL" id="MHQD01000045">
    <property type="protein sequence ID" value="OGZ94975.1"/>
    <property type="molecule type" value="Genomic_DNA"/>
</dbReference>
<dbReference type="Pfam" id="PF07681">
    <property type="entry name" value="DoxX"/>
    <property type="match status" value="1"/>
</dbReference>
<sequence length="168" mass="18666">MQSAIFRLDERIIAFMHTHGTAILRISLGVVFFWFGALKLLGVSPVTAIIGTSYSLFPSESFITILGVWELLIGIGLISKVFLRTTLLLLWLQMAGTLLSFLWAPSLFFFQGNPFFLTVEGEFVLKNIVLIAASLVIGGYEITAKSQITNYKSQTNPNDQKTEIPNAF</sequence>
<keyword evidence="2 5" id="KW-0812">Transmembrane</keyword>
<evidence type="ECO:0000256" key="4">
    <source>
        <dbReference type="ARBA" id="ARBA00023136"/>
    </source>
</evidence>
<keyword evidence="4 5" id="KW-0472">Membrane</keyword>
<feature type="transmembrane region" description="Helical" evidence="5">
    <location>
        <begin position="123"/>
        <end position="142"/>
    </location>
</feature>
<dbReference type="Proteomes" id="UP000178574">
    <property type="component" value="Unassembled WGS sequence"/>
</dbReference>
<evidence type="ECO:0000256" key="5">
    <source>
        <dbReference type="SAM" id="Phobius"/>
    </source>
</evidence>
<evidence type="ECO:0008006" key="8">
    <source>
        <dbReference type="Google" id="ProtNLM"/>
    </source>
</evidence>
<evidence type="ECO:0000256" key="1">
    <source>
        <dbReference type="ARBA" id="ARBA00004141"/>
    </source>
</evidence>
<evidence type="ECO:0000313" key="7">
    <source>
        <dbReference type="Proteomes" id="UP000178574"/>
    </source>
</evidence>
<keyword evidence="3 5" id="KW-1133">Transmembrane helix</keyword>
<evidence type="ECO:0000256" key="3">
    <source>
        <dbReference type="ARBA" id="ARBA00022989"/>
    </source>
</evidence>
<reference evidence="6 7" key="1">
    <citation type="journal article" date="2016" name="Nat. Commun.">
        <title>Thousands of microbial genomes shed light on interconnected biogeochemical processes in an aquifer system.</title>
        <authorList>
            <person name="Anantharaman K."/>
            <person name="Brown C.T."/>
            <person name="Hug L.A."/>
            <person name="Sharon I."/>
            <person name="Castelle C.J."/>
            <person name="Probst A.J."/>
            <person name="Thomas B.C."/>
            <person name="Singh A."/>
            <person name="Wilkins M.J."/>
            <person name="Karaoz U."/>
            <person name="Brodie E.L."/>
            <person name="Williams K.H."/>
            <person name="Hubbard S.S."/>
            <person name="Banfield J.F."/>
        </authorList>
    </citation>
    <scope>NUCLEOTIDE SEQUENCE [LARGE SCALE GENOMIC DNA]</scope>
</reference>
<protein>
    <recommendedName>
        <fullName evidence="8">DoxX family protein</fullName>
    </recommendedName>
</protein>